<dbReference type="Proteomes" id="UP000706124">
    <property type="component" value="Unassembled WGS sequence"/>
</dbReference>
<evidence type="ECO:0000256" key="7">
    <source>
        <dbReference type="ARBA" id="ARBA00022898"/>
    </source>
</evidence>
<comment type="caution">
    <text evidence="16">The sequence shown here is derived from an EMBL/GenBank/DDBJ whole genome shotgun (WGS) entry which is preliminary data.</text>
</comment>
<name>A0A9P7MHD2_9HYPO</name>
<evidence type="ECO:0000256" key="2">
    <source>
        <dbReference type="ARBA" id="ARBA00001947"/>
    </source>
</evidence>
<evidence type="ECO:0000256" key="1">
    <source>
        <dbReference type="ARBA" id="ARBA00001933"/>
    </source>
</evidence>
<dbReference type="Gene3D" id="2.40.37.20">
    <property type="entry name" value="D-serine dehydratase-like domain"/>
    <property type="match status" value="1"/>
</dbReference>
<evidence type="ECO:0000313" key="17">
    <source>
        <dbReference type="Proteomes" id="UP000706124"/>
    </source>
</evidence>
<gene>
    <name evidence="16" type="ORF">E4U60_003568</name>
</gene>
<accession>A0A9P7MHD2</accession>
<protein>
    <recommendedName>
        <fullName evidence="12">D-serine dehydratase</fullName>
        <ecNumber evidence="11">4.3.1.18</ecNumber>
    </recommendedName>
    <alternativeName>
        <fullName evidence="13">D-serine deaminase</fullName>
    </alternativeName>
</protein>
<feature type="domain" description="D-serine dehydratase-like" evidence="15">
    <location>
        <begin position="361"/>
        <end position="486"/>
    </location>
</feature>
<feature type="region of interest" description="Disordered" evidence="14">
    <location>
        <begin position="276"/>
        <end position="310"/>
    </location>
</feature>
<evidence type="ECO:0000256" key="10">
    <source>
        <dbReference type="ARBA" id="ARBA00055764"/>
    </source>
</evidence>
<keyword evidence="8" id="KW-0456">Lyase</keyword>
<keyword evidence="4" id="KW-0216">Detoxification</keyword>
<comment type="similarity">
    <text evidence="3">Belongs to the DSD1 family.</text>
</comment>
<evidence type="ECO:0000256" key="3">
    <source>
        <dbReference type="ARBA" id="ARBA00005323"/>
    </source>
</evidence>
<dbReference type="GO" id="GO:0046872">
    <property type="term" value="F:metal ion binding"/>
    <property type="evidence" value="ECO:0007669"/>
    <property type="project" value="UniProtKB-KW"/>
</dbReference>
<dbReference type="GO" id="GO:0008721">
    <property type="term" value="F:D-serine ammonia-lyase activity"/>
    <property type="evidence" value="ECO:0007669"/>
    <property type="project" value="UniProtKB-EC"/>
</dbReference>
<dbReference type="FunFam" id="3.20.20.10:FF:000016">
    <property type="entry name" value="D-serine dehydratase"/>
    <property type="match status" value="1"/>
</dbReference>
<keyword evidence="5" id="KW-0479">Metal-binding</keyword>
<dbReference type="InterPro" id="IPR051466">
    <property type="entry name" value="D-amino_acid_metab_enzyme"/>
</dbReference>
<dbReference type="InterPro" id="IPR029066">
    <property type="entry name" value="PLP-binding_barrel"/>
</dbReference>
<keyword evidence="7" id="KW-0663">Pyridoxal phosphate</keyword>
<dbReference type="OrthoDB" id="20198at2759"/>
<evidence type="ECO:0000256" key="12">
    <source>
        <dbReference type="ARBA" id="ARBA00069616"/>
    </source>
</evidence>
<dbReference type="GO" id="GO:0036088">
    <property type="term" value="P:D-serine catabolic process"/>
    <property type="evidence" value="ECO:0007669"/>
    <property type="project" value="TreeGrafter"/>
</dbReference>
<dbReference type="InterPro" id="IPR001608">
    <property type="entry name" value="Ala_racemase_N"/>
</dbReference>
<comment type="catalytic activity">
    <reaction evidence="9">
        <text>D-serine = pyruvate + NH4(+)</text>
        <dbReference type="Rhea" id="RHEA:13977"/>
        <dbReference type="ChEBI" id="CHEBI:15361"/>
        <dbReference type="ChEBI" id="CHEBI:28938"/>
        <dbReference type="ChEBI" id="CHEBI:35247"/>
        <dbReference type="EC" id="4.3.1.18"/>
    </reaction>
    <physiologicalReaction direction="left-to-right" evidence="9">
        <dbReference type="Rhea" id="RHEA:13978"/>
    </physiologicalReaction>
</comment>
<dbReference type="Pfam" id="PF14031">
    <property type="entry name" value="D-ser_dehydrat"/>
    <property type="match status" value="1"/>
</dbReference>
<comment type="cofactor">
    <cofactor evidence="2">
        <name>Zn(2+)</name>
        <dbReference type="ChEBI" id="CHEBI:29105"/>
    </cofactor>
</comment>
<reference evidence="16 17" key="1">
    <citation type="journal article" date="2020" name="bioRxiv">
        <title>Whole genome comparisons of ergot fungi reveals the divergence and evolution of species within the genus Claviceps are the result of varying mechanisms driving genome evolution and host range expansion.</title>
        <authorList>
            <person name="Wyka S.A."/>
            <person name="Mondo S.J."/>
            <person name="Liu M."/>
            <person name="Dettman J."/>
            <person name="Nalam V."/>
            <person name="Broders K.D."/>
        </authorList>
    </citation>
    <scope>NUCLEOTIDE SEQUENCE [LARGE SCALE GENOMIC DNA]</scope>
    <source>
        <strain evidence="16 17">CCC 1485</strain>
    </source>
</reference>
<evidence type="ECO:0000313" key="16">
    <source>
        <dbReference type="EMBL" id="KAG5946908.1"/>
    </source>
</evidence>
<evidence type="ECO:0000259" key="15">
    <source>
        <dbReference type="SMART" id="SM01119"/>
    </source>
</evidence>
<evidence type="ECO:0000256" key="13">
    <source>
        <dbReference type="ARBA" id="ARBA00075219"/>
    </source>
</evidence>
<dbReference type="PANTHER" id="PTHR28004">
    <property type="entry name" value="ZGC:162816-RELATED"/>
    <property type="match status" value="1"/>
</dbReference>
<evidence type="ECO:0000256" key="11">
    <source>
        <dbReference type="ARBA" id="ARBA00066349"/>
    </source>
</evidence>
<dbReference type="SUPFAM" id="SSF51419">
    <property type="entry name" value="PLP-binding barrel"/>
    <property type="match status" value="1"/>
</dbReference>
<dbReference type="GO" id="GO:0009636">
    <property type="term" value="P:response to toxic substance"/>
    <property type="evidence" value="ECO:0007669"/>
    <property type="project" value="UniProtKB-KW"/>
</dbReference>
<proteinExistence type="inferred from homology"/>
<dbReference type="AlphaFoldDB" id="A0A9P7MHD2"/>
<keyword evidence="6" id="KW-0862">Zinc</keyword>
<dbReference type="InterPro" id="IPR026956">
    <property type="entry name" value="D-ser_dehydrat-like_dom"/>
</dbReference>
<feature type="compositionally biased region" description="Basic and acidic residues" evidence="14">
    <location>
        <begin position="298"/>
        <end position="310"/>
    </location>
</feature>
<dbReference type="PANTHER" id="PTHR28004:SF2">
    <property type="entry name" value="D-SERINE DEHYDRATASE"/>
    <property type="match status" value="1"/>
</dbReference>
<evidence type="ECO:0000256" key="5">
    <source>
        <dbReference type="ARBA" id="ARBA00022723"/>
    </source>
</evidence>
<dbReference type="Gene3D" id="3.20.20.10">
    <property type="entry name" value="Alanine racemase"/>
    <property type="match status" value="1"/>
</dbReference>
<sequence length="506" mass="55758">MSLNHLYPSSPRHILAELYLGKSLHEIPTPAAVINVAAVRRNCERMLQTCDRLDLGWRAHVKTHKTVEITQFQVGKDADASRPVNLIVSTLAEAEFLLPMLEEYKKEGRKVNVLYGLPISQSAIPRLAAVAQTLGKGSISVLIDDASQLPILSTFHALSGVPPYAYIKVDMGGRRAGVQVQSDEFLELADAALEAHSINQIILSGLYSHAGHSYGGDSQAAAIEMMHAEITAMLEGAERLRTRARTGEKPVTNLPALVFSAGASPTSLSMQNMLVAAAEDEEEEDEEEDEEEEEEEQERGAHTARGNELRSKVQSLSELFTSVRQKGYSIEIHAGVYPTLDLQQLATHSMSTCRLSWRDVALTVLAEVHSTYPRRGAHGSDEALIGAGVLALAKEPCKAYEGMAMLTPWNRTGVAPPTCEVEDFRGWVVGRCSQEHGILTWRSGNPQTTELTRQDEEVPRVGDKVRLWPNHACITGSQFGWYFVVDEEREGAEDEIVDVWVRGRGW</sequence>
<evidence type="ECO:0000256" key="6">
    <source>
        <dbReference type="ARBA" id="ARBA00022833"/>
    </source>
</evidence>
<dbReference type="EC" id="4.3.1.18" evidence="11"/>
<comment type="function">
    <text evidence="10">Catalyzes the conversion of D-serine to pyruvate and ammonia. May play a role in D-serine detoxification.</text>
</comment>
<dbReference type="SMART" id="SM01119">
    <property type="entry name" value="D-ser_dehydrat"/>
    <property type="match status" value="1"/>
</dbReference>
<dbReference type="InterPro" id="IPR042208">
    <property type="entry name" value="D-ser_dehydrat-like_sf"/>
</dbReference>
<evidence type="ECO:0000256" key="4">
    <source>
        <dbReference type="ARBA" id="ARBA00022575"/>
    </source>
</evidence>
<dbReference type="Pfam" id="PF01168">
    <property type="entry name" value="Ala_racemase_N"/>
    <property type="match status" value="1"/>
</dbReference>
<organism evidence="16 17">
    <name type="scientific">Claviceps pazoutovae</name>
    <dbReference type="NCBI Taxonomy" id="1649127"/>
    <lineage>
        <taxon>Eukaryota</taxon>
        <taxon>Fungi</taxon>
        <taxon>Dikarya</taxon>
        <taxon>Ascomycota</taxon>
        <taxon>Pezizomycotina</taxon>
        <taxon>Sordariomycetes</taxon>
        <taxon>Hypocreomycetidae</taxon>
        <taxon>Hypocreales</taxon>
        <taxon>Clavicipitaceae</taxon>
        <taxon>Claviceps</taxon>
    </lineage>
</organism>
<comment type="cofactor">
    <cofactor evidence="1">
        <name>pyridoxal 5'-phosphate</name>
        <dbReference type="ChEBI" id="CHEBI:597326"/>
    </cofactor>
</comment>
<evidence type="ECO:0000256" key="8">
    <source>
        <dbReference type="ARBA" id="ARBA00023239"/>
    </source>
</evidence>
<evidence type="ECO:0000256" key="9">
    <source>
        <dbReference type="ARBA" id="ARBA00051198"/>
    </source>
</evidence>
<evidence type="ECO:0000256" key="14">
    <source>
        <dbReference type="SAM" id="MobiDB-lite"/>
    </source>
</evidence>
<dbReference type="EMBL" id="SRPO01000029">
    <property type="protein sequence ID" value="KAG5946908.1"/>
    <property type="molecule type" value="Genomic_DNA"/>
</dbReference>
<feature type="compositionally biased region" description="Acidic residues" evidence="14">
    <location>
        <begin position="278"/>
        <end position="297"/>
    </location>
</feature>
<keyword evidence="17" id="KW-1185">Reference proteome</keyword>